<evidence type="ECO:0000259" key="6">
    <source>
        <dbReference type="SMART" id="SM00732"/>
    </source>
</evidence>
<reference evidence="7 8" key="1">
    <citation type="journal article" date="2015" name="Nature">
        <title>rRNA introns, odd ribosomes, and small enigmatic genomes across a large radiation of phyla.</title>
        <authorList>
            <person name="Brown C.T."/>
            <person name="Hug L.A."/>
            <person name="Thomas B.C."/>
            <person name="Sharon I."/>
            <person name="Castelle C.J."/>
            <person name="Singh A."/>
            <person name="Wilkins M.J."/>
            <person name="Williams K.H."/>
            <person name="Banfield J.F."/>
        </authorList>
    </citation>
    <scope>NUCLEOTIDE SEQUENCE [LARGE SCALE GENOMIC DNA]</scope>
</reference>
<dbReference type="EC" id="3.1.-.-" evidence="5"/>
<keyword evidence="1 5" id="KW-0963">Cytoplasm</keyword>
<dbReference type="InterPro" id="IPR006641">
    <property type="entry name" value="YqgF/RNaseH-like_dom"/>
</dbReference>
<dbReference type="AlphaFoldDB" id="A0A0G1WYJ1"/>
<name>A0A0G1WYJ1_9BACT</name>
<dbReference type="SUPFAM" id="SSF53098">
    <property type="entry name" value="Ribonuclease H-like"/>
    <property type="match status" value="1"/>
</dbReference>
<dbReference type="GO" id="GO:0005829">
    <property type="term" value="C:cytosol"/>
    <property type="evidence" value="ECO:0007669"/>
    <property type="project" value="TreeGrafter"/>
</dbReference>
<dbReference type="GO" id="GO:0004518">
    <property type="term" value="F:nuclease activity"/>
    <property type="evidence" value="ECO:0007669"/>
    <property type="project" value="UniProtKB-KW"/>
</dbReference>
<keyword evidence="4 5" id="KW-0378">Hydrolase</keyword>
<dbReference type="InterPro" id="IPR005227">
    <property type="entry name" value="YqgF"/>
</dbReference>
<evidence type="ECO:0000256" key="1">
    <source>
        <dbReference type="ARBA" id="ARBA00022490"/>
    </source>
</evidence>
<dbReference type="Gene3D" id="3.30.420.140">
    <property type="entry name" value="YqgF/RNase H-like domain"/>
    <property type="match status" value="1"/>
</dbReference>
<dbReference type="GO" id="GO:0000967">
    <property type="term" value="P:rRNA 5'-end processing"/>
    <property type="evidence" value="ECO:0007669"/>
    <property type="project" value="UniProtKB-UniRule"/>
</dbReference>
<dbReference type="CDD" id="cd16964">
    <property type="entry name" value="YqgF"/>
    <property type="match status" value="1"/>
</dbReference>
<dbReference type="PANTHER" id="PTHR33317">
    <property type="entry name" value="POLYNUCLEOTIDYL TRANSFERASE, RIBONUCLEASE H-LIKE SUPERFAMILY PROTEIN"/>
    <property type="match status" value="1"/>
</dbReference>
<evidence type="ECO:0000256" key="4">
    <source>
        <dbReference type="ARBA" id="ARBA00022801"/>
    </source>
</evidence>
<dbReference type="InterPro" id="IPR012337">
    <property type="entry name" value="RNaseH-like_sf"/>
</dbReference>
<dbReference type="HAMAP" id="MF_00651">
    <property type="entry name" value="Nuclease_YqgF"/>
    <property type="match status" value="1"/>
</dbReference>
<comment type="caution">
    <text evidence="7">The sequence shown here is derived from an EMBL/GenBank/DDBJ whole genome shotgun (WGS) entry which is preliminary data.</text>
</comment>
<dbReference type="InterPro" id="IPR037027">
    <property type="entry name" value="YqgF/RNaseH-like_dom_sf"/>
</dbReference>
<dbReference type="NCBIfam" id="TIGR00250">
    <property type="entry name" value="RNAse_H_YqgF"/>
    <property type="match status" value="1"/>
</dbReference>
<sequence>MRYLGIDYGGKRVGVAISDQSGKIAFPEGVIPNTKHLAETVKIICEEKSVGEIVLGESKNFSGEDNPVMKKIYEFKAALAKETNLPIRMEPEFLTSAEAERIQGKNKMHDASAAALILQSFLDKRRSAAL</sequence>
<dbReference type="EMBL" id="LCOZ01000022">
    <property type="protein sequence ID" value="KKU87290.1"/>
    <property type="molecule type" value="Genomic_DNA"/>
</dbReference>
<protein>
    <recommendedName>
        <fullName evidence="5">Putative pre-16S rRNA nuclease</fullName>
        <ecNumber evidence="5">3.1.-.-</ecNumber>
    </recommendedName>
</protein>
<evidence type="ECO:0000256" key="3">
    <source>
        <dbReference type="ARBA" id="ARBA00022722"/>
    </source>
</evidence>
<keyword evidence="2 5" id="KW-0690">Ribosome biogenesis</keyword>
<gene>
    <name evidence="7" type="ORF">UY17_C0022G0004</name>
</gene>
<dbReference type="GO" id="GO:0016788">
    <property type="term" value="F:hydrolase activity, acting on ester bonds"/>
    <property type="evidence" value="ECO:0007669"/>
    <property type="project" value="UniProtKB-UniRule"/>
</dbReference>
<dbReference type="SMART" id="SM00732">
    <property type="entry name" value="YqgFc"/>
    <property type="match status" value="1"/>
</dbReference>
<evidence type="ECO:0000256" key="5">
    <source>
        <dbReference type="HAMAP-Rule" id="MF_00651"/>
    </source>
</evidence>
<comment type="function">
    <text evidence="5">Could be a nuclease involved in processing of the 5'-end of pre-16S rRNA.</text>
</comment>
<evidence type="ECO:0000256" key="2">
    <source>
        <dbReference type="ARBA" id="ARBA00022517"/>
    </source>
</evidence>
<evidence type="ECO:0000313" key="7">
    <source>
        <dbReference type="EMBL" id="KKU87290.1"/>
    </source>
</evidence>
<dbReference type="Proteomes" id="UP000034772">
    <property type="component" value="Unassembled WGS sequence"/>
</dbReference>
<accession>A0A0G1WYJ1</accession>
<proteinExistence type="inferred from homology"/>
<organism evidence="7 8">
    <name type="scientific">Candidatus Beckwithbacteria bacterium GW2011_GWC2_47_9</name>
    <dbReference type="NCBI Taxonomy" id="1618373"/>
    <lineage>
        <taxon>Bacteria</taxon>
        <taxon>Candidatus Beckwithiibacteriota</taxon>
    </lineage>
</organism>
<feature type="domain" description="YqgF/RNase H-like" evidence="6">
    <location>
        <begin position="1"/>
        <end position="99"/>
    </location>
</feature>
<comment type="similarity">
    <text evidence="5">Belongs to the YqgF HJR family.</text>
</comment>
<dbReference type="Pfam" id="PF03652">
    <property type="entry name" value="RuvX"/>
    <property type="match status" value="1"/>
</dbReference>
<evidence type="ECO:0000313" key="8">
    <source>
        <dbReference type="Proteomes" id="UP000034772"/>
    </source>
</evidence>
<dbReference type="PANTHER" id="PTHR33317:SF4">
    <property type="entry name" value="POLYNUCLEOTIDYL TRANSFERASE, RIBONUCLEASE H-LIKE SUPERFAMILY PROTEIN"/>
    <property type="match status" value="1"/>
</dbReference>
<comment type="subcellular location">
    <subcellularLocation>
        <location evidence="5">Cytoplasm</location>
    </subcellularLocation>
</comment>
<keyword evidence="3 5" id="KW-0540">Nuclease</keyword>